<evidence type="ECO:0000313" key="1">
    <source>
        <dbReference type="EMBL" id="UPL01886.1"/>
    </source>
</evidence>
<sequence length="320" mass="35788">MIPTSLSDVIAISTRNSLFISAILLSEPFDESSKNDIRHVIGNVGKAGMVMMAAPLKPRIRPVDINKWKQISHAPFLGETLDCFGSTSLHLSFTEFEMPVDIGQRGSIDRDTQVRVVETVISVYDRGEWVADLDVLALYDPALAGYEYVRRLDEVARCKKSPPQHQEGERLTSIDNWEELINLPADIGIHHVGVVRAKDNWLARVATACVSAQKGFRTVILPSSDICWSCCSSRTWQWNLPRNDDMDNSDLRHQINKPWRPQYYPPANSQSFPHGDITGSECDDEYDDVFLSQSYESDSSSSVATVIDGGFKALPQVLIC</sequence>
<proteinExistence type="predicted"/>
<accession>A0ACD3ZKW6</accession>
<keyword evidence="2" id="KW-1185">Reference proteome</keyword>
<gene>
    <name evidence="1" type="ORF">LCI18_012820</name>
</gene>
<name>A0ACD3ZKW6_FUSSC</name>
<protein>
    <submittedName>
        <fullName evidence="1">Uncharacterized protein</fullName>
    </submittedName>
</protein>
<dbReference type="EMBL" id="CP090039">
    <property type="protein sequence ID" value="UPL01886.1"/>
    <property type="molecule type" value="Genomic_DNA"/>
</dbReference>
<reference evidence="1" key="1">
    <citation type="submission" date="2021-11" db="EMBL/GenBank/DDBJ databases">
        <title>Fusarium solani-melongenae Genome sequencing and assembly.</title>
        <authorList>
            <person name="Xie S."/>
            <person name="Huang L."/>
            <person name="Zhang X."/>
        </authorList>
    </citation>
    <scope>NUCLEOTIDE SEQUENCE</scope>
    <source>
        <strain evidence="1">CRI 24-3</strain>
    </source>
</reference>
<dbReference type="Proteomes" id="UP000830768">
    <property type="component" value="Chromosome 11"/>
</dbReference>
<evidence type="ECO:0000313" key="2">
    <source>
        <dbReference type="Proteomes" id="UP000830768"/>
    </source>
</evidence>
<organism evidence="1 2">
    <name type="scientific">Fusarium solani subsp. cucurbitae</name>
    <name type="common">Neocosmosporum cucurbitae</name>
    <dbReference type="NCBI Taxonomy" id="2747967"/>
    <lineage>
        <taxon>Eukaryota</taxon>
        <taxon>Fungi</taxon>
        <taxon>Dikarya</taxon>
        <taxon>Ascomycota</taxon>
        <taxon>Pezizomycotina</taxon>
        <taxon>Sordariomycetes</taxon>
        <taxon>Hypocreomycetidae</taxon>
        <taxon>Hypocreales</taxon>
        <taxon>Nectriaceae</taxon>
        <taxon>Fusarium</taxon>
        <taxon>Fusarium solani species complex</taxon>
    </lineage>
</organism>